<proteinExistence type="inferred from homology"/>
<accession>A0A8S0S465</accession>
<feature type="domain" description="Cation/H+ exchanger transmembrane" evidence="13">
    <location>
        <begin position="50"/>
        <end position="432"/>
    </location>
</feature>
<evidence type="ECO:0000313" key="16">
    <source>
        <dbReference type="EMBL" id="CAA2986589.1"/>
    </source>
</evidence>
<evidence type="ECO:0000256" key="2">
    <source>
        <dbReference type="ARBA" id="ARBA00022448"/>
    </source>
</evidence>
<evidence type="ECO:0000259" key="14">
    <source>
        <dbReference type="Pfam" id="PF23256"/>
    </source>
</evidence>
<keyword evidence="3" id="KW-0050">Antiport</keyword>
<protein>
    <submittedName>
        <fullName evidence="16">Cation H(+) antiporter 24-like</fullName>
    </submittedName>
</protein>
<dbReference type="PANTHER" id="PTHR32468">
    <property type="entry name" value="CATION/H + ANTIPORTER"/>
    <property type="match status" value="1"/>
</dbReference>
<dbReference type="Gene3D" id="1.20.1530.20">
    <property type="match status" value="1"/>
</dbReference>
<evidence type="ECO:0000259" key="13">
    <source>
        <dbReference type="Pfam" id="PF00999"/>
    </source>
</evidence>
<feature type="transmembrane region" description="Helical" evidence="12">
    <location>
        <begin position="353"/>
        <end position="371"/>
    </location>
</feature>
<evidence type="ECO:0000256" key="11">
    <source>
        <dbReference type="ARBA" id="ARBA00054890"/>
    </source>
</evidence>
<evidence type="ECO:0000256" key="10">
    <source>
        <dbReference type="ARBA" id="ARBA00038341"/>
    </source>
</evidence>
<comment type="similarity">
    <text evidence="10">Belongs to the monovalent cation:proton antiporter 2 (CPA2) transporter (TC 2.A.37) family. CHX (TC 2.A.37.4) subfamily.</text>
</comment>
<dbReference type="GO" id="GO:0012505">
    <property type="term" value="C:endomembrane system"/>
    <property type="evidence" value="ECO:0007669"/>
    <property type="project" value="TreeGrafter"/>
</dbReference>
<keyword evidence="17" id="KW-1185">Reference proteome</keyword>
<keyword evidence="8" id="KW-0406">Ion transport</keyword>
<feature type="transmembrane region" description="Helical" evidence="12">
    <location>
        <begin position="199"/>
        <end position="221"/>
    </location>
</feature>
<dbReference type="AlphaFoldDB" id="A0A8S0S465"/>
<comment type="function">
    <text evidence="11">May operate as a cation/H(+) antiporter.</text>
</comment>
<dbReference type="InterPro" id="IPR038770">
    <property type="entry name" value="Na+/solute_symporter_sf"/>
</dbReference>
<dbReference type="InterPro" id="IPR057291">
    <property type="entry name" value="CHX17_2nd"/>
</dbReference>
<dbReference type="GO" id="GO:0016020">
    <property type="term" value="C:membrane"/>
    <property type="evidence" value="ECO:0007669"/>
    <property type="project" value="UniProtKB-SubCell"/>
</dbReference>
<dbReference type="FunFam" id="1.20.1530.20:FF:000022">
    <property type="entry name" value="Cation/H(+) antiporter 24"/>
    <property type="match status" value="1"/>
</dbReference>
<feature type="transmembrane region" description="Helical" evidence="12">
    <location>
        <begin position="233"/>
        <end position="258"/>
    </location>
</feature>
<evidence type="ECO:0000256" key="1">
    <source>
        <dbReference type="ARBA" id="ARBA00004141"/>
    </source>
</evidence>
<dbReference type="EMBL" id="CACTIH010003874">
    <property type="protein sequence ID" value="CAA2986589.1"/>
    <property type="molecule type" value="Genomic_DNA"/>
</dbReference>
<dbReference type="Gramene" id="OE9A052239T2">
    <property type="protein sequence ID" value="OE9A052239C2"/>
    <property type="gene ID" value="OE9A052239"/>
</dbReference>
<evidence type="ECO:0000256" key="3">
    <source>
        <dbReference type="ARBA" id="ARBA00022449"/>
    </source>
</evidence>
<evidence type="ECO:0000256" key="8">
    <source>
        <dbReference type="ARBA" id="ARBA00023065"/>
    </source>
</evidence>
<feature type="transmembrane region" description="Helical" evidence="12">
    <location>
        <begin position="104"/>
        <end position="122"/>
    </location>
</feature>
<dbReference type="InterPro" id="IPR057290">
    <property type="entry name" value="CHX17_C"/>
</dbReference>
<feature type="transmembrane region" description="Helical" evidence="12">
    <location>
        <begin position="416"/>
        <end position="436"/>
    </location>
</feature>
<dbReference type="Pfam" id="PF00999">
    <property type="entry name" value="Na_H_Exchanger"/>
    <property type="match status" value="1"/>
</dbReference>
<keyword evidence="5 12" id="KW-0812">Transmembrane</keyword>
<comment type="subcellular location">
    <subcellularLocation>
        <location evidence="1">Membrane</location>
        <topology evidence="1">Multi-pass membrane protein</topology>
    </subcellularLocation>
</comment>
<keyword evidence="4" id="KW-0633">Potassium transport</keyword>
<dbReference type="Pfam" id="PF23259">
    <property type="entry name" value="CHX17_C"/>
    <property type="match status" value="1"/>
</dbReference>
<keyword evidence="9 12" id="KW-0472">Membrane</keyword>
<evidence type="ECO:0000259" key="15">
    <source>
        <dbReference type="Pfam" id="PF23259"/>
    </source>
</evidence>
<feature type="transmembrane region" description="Helical" evidence="12">
    <location>
        <begin position="36"/>
        <end position="55"/>
    </location>
</feature>
<evidence type="ECO:0000256" key="12">
    <source>
        <dbReference type="SAM" id="Phobius"/>
    </source>
</evidence>
<comment type="caution">
    <text evidence="16">The sequence shown here is derived from an EMBL/GenBank/DDBJ whole genome shotgun (WGS) entry which is preliminary data.</text>
</comment>
<sequence>MVKNGLSGKGPVVVCHQKHTSSHPFGVFYGQNPLEFSFPLVLLQVITFIVISRTLRFLLKPLRQPRVVSYILGGIIVGPSVLSRAKRFRAYMFPEDSEFMLKNIGVMGFMYFVFLSGVKMDLSVIKRAGKKHWYIALSGVIVPFCTTAITAIILRKSQEKELVKALSVWGVSSALSITAFPVLYPIVRELNLLSSEIGRLALSTAVISDIIGIQGIIIFEAGKQGEERPITALWYLISLIVVMVSIIGGVRQAMLWIVRTTPEGKPVDQIYVIGILLGVLVAGFVADMGGLAIANGPLWLGLAVPDGPPLGATLVQKSETIIMDLLMPFSFLYVGLTTDVYTISAQWSHLHPLFYMALVAYTIKMVSTLVSSRFFDMTIRDSFTLSLIMSLRGEVELLLFIHWMDFKMISQPHFSMLVMLTVTVTAIATPLISVLYDPTRPYMVDKRRNIQHTPPNTELHIVSCIDGEESLAGLINLLEISNPTVNSPFVVYALRLVELVGRAAPVFIDHENKENGYDDSNFNSIHNALKIFEEASGEYIKIHTFTTITSKRSMYQDICELALVKKASLIILPLYKKHLDNLNGTELLIQGNISVNSNILKHAPCSVGILVNKGSCYQNHLVNCGMKLSVHHFAVLFLGGSDAREALAYADRMAANPDVALTVIRFLAHDNEGDNEMEKKLDDGLVTWFWVKNEGNNQVVYREVVVKNGLETIAAIQAMNTVYYDLWIVGRKHGINPVLLRGLSYWSDNNELGIIGDFVASVDFDSPASVLVMQQQILRGQESASDEKRQATFDERNVEASPKHYSDRRCMGLAVLVLATRFQHSMLMEI</sequence>
<evidence type="ECO:0000256" key="9">
    <source>
        <dbReference type="ARBA" id="ARBA00023136"/>
    </source>
</evidence>
<reference evidence="16 17" key="1">
    <citation type="submission" date="2019-12" db="EMBL/GenBank/DDBJ databases">
        <authorList>
            <person name="Alioto T."/>
            <person name="Alioto T."/>
            <person name="Gomez Garrido J."/>
        </authorList>
    </citation>
    <scope>NUCLEOTIDE SEQUENCE [LARGE SCALE GENOMIC DNA]</scope>
</reference>
<feature type="transmembrane region" description="Helical" evidence="12">
    <location>
        <begin position="270"/>
        <end position="300"/>
    </location>
</feature>
<dbReference type="OrthoDB" id="1861329at2759"/>
<dbReference type="GO" id="GO:0015297">
    <property type="term" value="F:antiporter activity"/>
    <property type="evidence" value="ECO:0007669"/>
    <property type="project" value="UniProtKB-KW"/>
</dbReference>
<gene>
    <name evidence="16" type="ORF">OLEA9_A052239</name>
</gene>
<feature type="transmembrane region" description="Helical" evidence="12">
    <location>
        <begin position="67"/>
        <end position="84"/>
    </location>
</feature>
<organism evidence="16 17">
    <name type="scientific">Olea europaea subsp. europaea</name>
    <dbReference type="NCBI Taxonomy" id="158383"/>
    <lineage>
        <taxon>Eukaryota</taxon>
        <taxon>Viridiplantae</taxon>
        <taxon>Streptophyta</taxon>
        <taxon>Embryophyta</taxon>
        <taxon>Tracheophyta</taxon>
        <taxon>Spermatophyta</taxon>
        <taxon>Magnoliopsida</taxon>
        <taxon>eudicotyledons</taxon>
        <taxon>Gunneridae</taxon>
        <taxon>Pentapetalae</taxon>
        <taxon>asterids</taxon>
        <taxon>lamiids</taxon>
        <taxon>Lamiales</taxon>
        <taxon>Oleaceae</taxon>
        <taxon>Oleeae</taxon>
        <taxon>Olea</taxon>
    </lineage>
</organism>
<evidence type="ECO:0000256" key="5">
    <source>
        <dbReference type="ARBA" id="ARBA00022692"/>
    </source>
</evidence>
<dbReference type="PANTHER" id="PTHR32468:SF109">
    <property type="entry name" value="CATION_H(+) ANTIPORTER 24-RELATED"/>
    <property type="match status" value="1"/>
</dbReference>
<feature type="transmembrane region" description="Helical" evidence="12">
    <location>
        <begin position="166"/>
        <end position="187"/>
    </location>
</feature>
<dbReference type="Proteomes" id="UP000594638">
    <property type="component" value="Unassembled WGS sequence"/>
</dbReference>
<evidence type="ECO:0000256" key="4">
    <source>
        <dbReference type="ARBA" id="ARBA00022538"/>
    </source>
</evidence>
<name>A0A8S0S465_OLEEU</name>
<dbReference type="GO" id="GO:0006885">
    <property type="term" value="P:regulation of pH"/>
    <property type="evidence" value="ECO:0007669"/>
    <property type="project" value="TreeGrafter"/>
</dbReference>
<keyword evidence="2" id="KW-0813">Transport</keyword>
<evidence type="ECO:0000313" key="17">
    <source>
        <dbReference type="Proteomes" id="UP000594638"/>
    </source>
</evidence>
<keyword evidence="6" id="KW-0630">Potassium</keyword>
<evidence type="ECO:0000256" key="6">
    <source>
        <dbReference type="ARBA" id="ARBA00022958"/>
    </source>
</evidence>
<dbReference type="InterPro" id="IPR006153">
    <property type="entry name" value="Cation/H_exchanger_TM"/>
</dbReference>
<keyword evidence="7 12" id="KW-1133">Transmembrane helix</keyword>
<feature type="domain" description="Cation/H(+) antiporter C-terminal" evidence="15">
    <location>
        <begin position="634"/>
        <end position="776"/>
    </location>
</feature>
<dbReference type="GO" id="GO:1902600">
    <property type="term" value="P:proton transmembrane transport"/>
    <property type="evidence" value="ECO:0007669"/>
    <property type="project" value="InterPro"/>
</dbReference>
<dbReference type="Pfam" id="PF23256">
    <property type="entry name" value="CHX17_2nd"/>
    <property type="match status" value="1"/>
</dbReference>
<feature type="transmembrane region" description="Helical" evidence="12">
    <location>
        <begin position="134"/>
        <end position="154"/>
    </location>
</feature>
<evidence type="ECO:0000256" key="7">
    <source>
        <dbReference type="ARBA" id="ARBA00022989"/>
    </source>
</evidence>
<dbReference type="InterPro" id="IPR050794">
    <property type="entry name" value="CPA2_transporter"/>
</dbReference>
<dbReference type="GO" id="GO:0006813">
    <property type="term" value="P:potassium ion transport"/>
    <property type="evidence" value="ECO:0007669"/>
    <property type="project" value="UniProtKB-KW"/>
</dbReference>
<feature type="domain" description="Cation/H(+) antiporter central" evidence="14">
    <location>
        <begin position="489"/>
        <end position="615"/>
    </location>
</feature>